<sequence>MESCQCVLRDCMCLPCSLCAFQLCVNMTNQRLRLYVSEVLFQQEQAECLQEGITMEIPLSSNSHVAVLDFFLQVGFSSGFDQSPPVRSPLI</sequence>
<dbReference type="SUPFAM" id="SSF52540">
    <property type="entry name" value="P-loop containing nucleoside triphosphate hydrolases"/>
    <property type="match status" value="1"/>
</dbReference>
<proteinExistence type="predicted"/>
<name>A0ABV0PAD9_9TELE</name>
<organism evidence="1 2">
    <name type="scientific">Goodea atripinnis</name>
    <dbReference type="NCBI Taxonomy" id="208336"/>
    <lineage>
        <taxon>Eukaryota</taxon>
        <taxon>Metazoa</taxon>
        <taxon>Chordata</taxon>
        <taxon>Craniata</taxon>
        <taxon>Vertebrata</taxon>
        <taxon>Euteleostomi</taxon>
        <taxon>Actinopterygii</taxon>
        <taxon>Neopterygii</taxon>
        <taxon>Teleostei</taxon>
        <taxon>Neoteleostei</taxon>
        <taxon>Acanthomorphata</taxon>
        <taxon>Ovalentaria</taxon>
        <taxon>Atherinomorphae</taxon>
        <taxon>Cyprinodontiformes</taxon>
        <taxon>Goodeidae</taxon>
        <taxon>Goodea</taxon>
    </lineage>
</organism>
<evidence type="ECO:0000313" key="2">
    <source>
        <dbReference type="Proteomes" id="UP001476798"/>
    </source>
</evidence>
<protein>
    <submittedName>
        <fullName evidence="1">Uncharacterized protein</fullName>
    </submittedName>
</protein>
<gene>
    <name evidence="1" type="ORF">GOODEAATRI_001177</name>
</gene>
<reference evidence="1 2" key="1">
    <citation type="submission" date="2021-06" db="EMBL/GenBank/DDBJ databases">
        <authorList>
            <person name="Palmer J.M."/>
        </authorList>
    </citation>
    <scope>NUCLEOTIDE SEQUENCE [LARGE SCALE GENOMIC DNA]</scope>
    <source>
        <strain evidence="1 2">GA_2019</strain>
        <tissue evidence="1">Muscle</tissue>
    </source>
</reference>
<dbReference type="InterPro" id="IPR027417">
    <property type="entry name" value="P-loop_NTPase"/>
</dbReference>
<dbReference type="EMBL" id="JAHRIO010070001">
    <property type="protein sequence ID" value="MEQ2180431.1"/>
    <property type="molecule type" value="Genomic_DNA"/>
</dbReference>
<dbReference type="Gene3D" id="1.20.58.530">
    <property type="match status" value="1"/>
</dbReference>
<comment type="caution">
    <text evidence="1">The sequence shown here is derived from an EMBL/GenBank/DDBJ whole genome shotgun (WGS) entry which is preliminary data.</text>
</comment>
<dbReference type="PANTHER" id="PTHR47335">
    <property type="entry name" value="UNCONVENTIONAL MYOSIN-XVI"/>
    <property type="match status" value="1"/>
</dbReference>
<evidence type="ECO:0000313" key="1">
    <source>
        <dbReference type="EMBL" id="MEQ2180431.1"/>
    </source>
</evidence>
<keyword evidence="2" id="KW-1185">Reference proteome</keyword>
<dbReference type="Proteomes" id="UP001476798">
    <property type="component" value="Unassembled WGS sequence"/>
</dbReference>
<accession>A0ABV0PAD9</accession>
<dbReference type="InterPro" id="IPR052838">
    <property type="entry name" value="Myosin-XVI"/>
</dbReference>
<dbReference type="PANTHER" id="PTHR47335:SF1">
    <property type="entry name" value="UNCONVENTIONAL MYOSIN-XVI"/>
    <property type="match status" value="1"/>
</dbReference>